<dbReference type="EMBL" id="LKCW01000012">
    <property type="protein sequence ID" value="KPM45038.1"/>
    <property type="molecule type" value="Genomic_DNA"/>
</dbReference>
<feature type="region of interest" description="Disordered" evidence="1">
    <location>
        <begin position="38"/>
        <end position="81"/>
    </location>
</feature>
<evidence type="ECO:0000313" key="2">
    <source>
        <dbReference type="EMBL" id="KPM45038.1"/>
    </source>
</evidence>
<gene>
    <name evidence="2" type="ORF">AK830_g1543</name>
</gene>
<proteinExistence type="predicted"/>
<protein>
    <submittedName>
        <fullName evidence="2">Uncharacterized protein</fullName>
    </submittedName>
</protein>
<sequence length="142" mass="15588">MRWFSAWRPNPTPPIPLLPWKLAGLDLQPPVQLLAGGSGRPGASHNWGGHCESHRQTARWSHSEPQLANSRESRGPGQLAGPDVIGSTVARFSVFVVMNKVEWSDQTLNEKVLGCGTKYEVRIPGWHGMHGQSVSQSPPTQH</sequence>
<reference evidence="2 3" key="1">
    <citation type="submission" date="2015-09" db="EMBL/GenBank/DDBJ databases">
        <title>Draft genome of a European isolate of the apple canker pathogen Neonectria ditissima.</title>
        <authorList>
            <person name="Gomez-Cortecero A."/>
            <person name="Harrison R.J."/>
            <person name="Armitage A.D."/>
        </authorList>
    </citation>
    <scope>NUCLEOTIDE SEQUENCE [LARGE SCALE GENOMIC DNA]</scope>
    <source>
        <strain evidence="2 3">R09/05</strain>
    </source>
</reference>
<keyword evidence="3" id="KW-1185">Reference proteome</keyword>
<dbReference type="AlphaFoldDB" id="A0A0P7B5W0"/>
<feature type="compositionally biased region" description="Polar residues" evidence="1">
    <location>
        <begin position="58"/>
        <end position="70"/>
    </location>
</feature>
<dbReference type="Proteomes" id="UP000050424">
    <property type="component" value="Unassembled WGS sequence"/>
</dbReference>
<organism evidence="2 3">
    <name type="scientific">Neonectria ditissima</name>
    <dbReference type="NCBI Taxonomy" id="78410"/>
    <lineage>
        <taxon>Eukaryota</taxon>
        <taxon>Fungi</taxon>
        <taxon>Dikarya</taxon>
        <taxon>Ascomycota</taxon>
        <taxon>Pezizomycotina</taxon>
        <taxon>Sordariomycetes</taxon>
        <taxon>Hypocreomycetidae</taxon>
        <taxon>Hypocreales</taxon>
        <taxon>Nectriaceae</taxon>
        <taxon>Neonectria</taxon>
    </lineage>
</organism>
<name>A0A0P7B5W0_9HYPO</name>
<evidence type="ECO:0000313" key="3">
    <source>
        <dbReference type="Proteomes" id="UP000050424"/>
    </source>
</evidence>
<evidence type="ECO:0000256" key="1">
    <source>
        <dbReference type="SAM" id="MobiDB-lite"/>
    </source>
</evidence>
<accession>A0A0P7B5W0</accession>
<comment type="caution">
    <text evidence="2">The sequence shown here is derived from an EMBL/GenBank/DDBJ whole genome shotgun (WGS) entry which is preliminary data.</text>
</comment>